<dbReference type="AlphaFoldDB" id="A0A0E9VMB4"/>
<keyword evidence="1" id="KW-0472">Membrane</keyword>
<organism evidence="2">
    <name type="scientific">Anguilla anguilla</name>
    <name type="common">European freshwater eel</name>
    <name type="synonym">Muraena anguilla</name>
    <dbReference type="NCBI Taxonomy" id="7936"/>
    <lineage>
        <taxon>Eukaryota</taxon>
        <taxon>Metazoa</taxon>
        <taxon>Chordata</taxon>
        <taxon>Craniata</taxon>
        <taxon>Vertebrata</taxon>
        <taxon>Euteleostomi</taxon>
        <taxon>Actinopterygii</taxon>
        <taxon>Neopterygii</taxon>
        <taxon>Teleostei</taxon>
        <taxon>Anguilliformes</taxon>
        <taxon>Anguillidae</taxon>
        <taxon>Anguilla</taxon>
    </lineage>
</organism>
<name>A0A0E9VMB4_ANGAN</name>
<sequence length="67" mass="7939">MQTHNKNKLCSLIYCIKWLMHVYCVLLTQIYYYFFSYLVNHSVAPTAVWWISPICSGNPAFVFPARF</sequence>
<dbReference type="EMBL" id="GBXM01030027">
    <property type="protein sequence ID" value="JAH78550.1"/>
    <property type="molecule type" value="Transcribed_RNA"/>
</dbReference>
<keyword evidence="1" id="KW-0812">Transmembrane</keyword>
<keyword evidence="1" id="KW-1133">Transmembrane helix</keyword>
<accession>A0A0E9VMB4</accession>
<reference evidence="2" key="2">
    <citation type="journal article" date="2015" name="Fish Shellfish Immunol.">
        <title>Early steps in the European eel (Anguilla anguilla)-Vibrio vulnificus interaction in the gills: Role of the RtxA13 toxin.</title>
        <authorList>
            <person name="Callol A."/>
            <person name="Pajuelo D."/>
            <person name="Ebbesson L."/>
            <person name="Teles M."/>
            <person name="MacKenzie S."/>
            <person name="Amaro C."/>
        </authorList>
    </citation>
    <scope>NUCLEOTIDE SEQUENCE</scope>
</reference>
<evidence type="ECO:0000256" key="1">
    <source>
        <dbReference type="SAM" id="Phobius"/>
    </source>
</evidence>
<reference evidence="2" key="1">
    <citation type="submission" date="2014-11" db="EMBL/GenBank/DDBJ databases">
        <authorList>
            <person name="Amaro Gonzalez C."/>
        </authorList>
    </citation>
    <scope>NUCLEOTIDE SEQUENCE</scope>
</reference>
<proteinExistence type="predicted"/>
<evidence type="ECO:0000313" key="2">
    <source>
        <dbReference type="EMBL" id="JAH78550.1"/>
    </source>
</evidence>
<feature type="transmembrane region" description="Helical" evidence="1">
    <location>
        <begin position="12"/>
        <end position="35"/>
    </location>
</feature>
<protein>
    <submittedName>
        <fullName evidence="2">Uncharacterized protein</fullName>
    </submittedName>
</protein>